<organism evidence="2">
    <name type="scientific">Deinococcus sonorensis KR-87</name>
    <dbReference type="NCBI Taxonomy" id="694439"/>
    <lineage>
        <taxon>Bacteria</taxon>
        <taxon>Thermotogati</taxon>
        <taxon>Deinococcota</taxon>
        <taxon>Deinococci</taxon>
        <taxon>Deinococcales</taxon>
        <taxon>Deinococcaceae</taxon>
        <taxon>Deinococcus</taxon>
    </lineage>
</organism>
<dbReference type="PANTHER" id="PTHR35807">
    <property type="entry name" value="TRANSCRIPTIONAL REGULATOR REDD-RELATED"/>
    <property type="match status" value="1"/>
</dbReference>
<dbReference type="InterPro" id="IPR051677">
    <property type="entry name" value="AfsR-DnrI-RedD_regulator"/>
</dbReference>
<dbReference type="KEGG" id="dsc:ABOD76_03090"/>
<dbReference type="InterPro" id="IPR036388">
    <property type="entry name" value="WH-like_DNA-bd_sf"/>
</dbReference>
<gene>
    <name evidence="2" type="ORF">ABOD76_03090</name>
</gene>
<dbReference type="InterPro" id="IPR011990">
    <property type="entry name" value="TPR-like_helical_dom_sf"/>
</dbReference>
<dbReference type="Pfam" id="PF03704">
    <property type="entry name" value="BTAD"/>
    <property type="match status" value="1"/>
</dbReference>
<accession>A0AAU7U5D2</accession>
<evidence type="ECO:0000313" key="2">
    <source>
        <dbReference type="EMBL" id="XBV83687.1"/>
    </source>
</evidence>
<dbReference type="EMBL" id="CP158297">
    <property type="protein sequence ID" value="XBV83687.1"/>
    <property type="molecule type" value="Genomic_DNA"/>
</dbReference>
<feature type="domain" description="Bacterial transcriptional activator" evidence="1">
    <location>
        <begin position="97"/>
        <end position="235"/>
    </location>
</feature>
<dbReference type="InterPro" id="IPR005158">
    <property type="entry name" value="BTAD"/>
</dbReference>
<protein>
    <submittedName>
        <fullName evidence="2">BTAD domain-containing putative transcriptional regulator</fullName>
    </submittedName>
</protein>
<dbReference type="AlphaFoldDB" id="A0AAU7U5D2"/>
<reference evidence="2" key="1">
    <citation type="submission" date="2024-06" db="EMBL/GenBank/DDBJ databases">
        <title>Draft Genome Sequence of Deinococcus sonorensis Type Strain KR-87, a Biofilm Producing Representative of the Genus Deinococcus.</title>
        <authorList>
            <person name="Boren L.S."/>
            <person name="Grosso R.A."/>
            <person name="Hugenberg-Cox A.N."/>
            <person name="Hill J.T.E."/>
            <person name="Albert C.M."/>
            <person name="Tuohy J.M."/>
        </authorList>
    </citation>
    <scope>NUCLEOTIDE SEQUENCE</scope>
    <source>
        <strain evidence="2">KR-87</strain>
        <plasmid evidence="2">pDson01</plasmid>
    </source>
</reference>
<sequence>MAPVELLLLGRPTLRAGGTEVHVRSSKALGLLAYLVLEGGWHPRERLAGLLWPDSEPAVARSALRNALAALRAVFGEARVRAERDGLRWVEEPGDTVDALWWRAAPGDPLAGEDQAAHVPGLLLSGLDLQDDGDFQDWLELQRSHAQRAVTETYRQWSGALSERGEARGALRCALAWLELEPQQEDAVLSVMQLHVQLGHPHQARRAYDAHRDLLARQYGSVPGKRLKAFLEALPAAEPAALVAELHAPLAGRASPFSSLIAAFSLARQSGAQAVLVSGEPGVGKTRLCSDVLAWADAQGACSLVAASFV</sequence>
<dbReference type="SMART" id="SM01043">
    <property type="entry name" value="BTAD"/>
    <property type="match status" value="1"/>
</dbReference>
<dbReference type="Gene3D" id="1.10.10.10">
    <property type="entry name" value="Winged helix-like DNA-binding domain superfamily/Winged helix DNA-binding domain"/>
    <property type="match status" value="1"/>
</dbReference>
<proteinExistence type="predicted"/>
<evidence type="ECO:0000259" key="1">
    <source>
        <dbReference type="SMART" id="SM01043"/>
    </source>
</evidence>
<name>A0AAU7U5D2_9DEIO</name>
<keyword evidence="2" id="KW-0614">Plasmid</keyword>
<dbReference type="RefSeq" id="WP_350241353.1">
    <property type="nucleotide sequence ID" value="NZ_CP158297.1"/>
</dbReference>
<dbReference type="SUPFAM" id="SSF48452">
    <property type="entry name" value="TPR-like"/>
    <property type="match status" value="1"/>
</dbReference>
<geneLocation type="plasmid" evidence="2">
    <name>pDson01</name>
</geneLocation>